<comment type="function">
    <text evidence="11">Small subunit of the glutamine-dependent carbamoyl phosphate synthetase (CPSase). CPSase catalyzes the formation of carbamoyl phosphate from the ammonia moiety of glutamine, carbonate, and phosphate donated by ATP, constituting the first step of 2 biosynthetic pathways, one leading to arginine and/or urea and the other to pyrimidine nucleotides. The small subunit (glutamine amidotransferase) binds and cleaves glutamine to supply the large subunit with the substrate ammonia.</text>
</comment>
<dbReference type="SUPFAM" id="SSF52317">
    <property type="entry name" value="Class I glutamine amidotransferase-like"/>
    <property type="match status" value="1"/>
</dbReference>
<name>A0A1F5UPK4_FRAXR</name>
<dbReference type="GO" id="GO:0004359">
    <property type="term" value="F:glutaminase activity"/>
    <property type="evidence" value="ECO:0007669"/>
    <property type="project" value="RHEA"/>
</dbReference>
<dbReference type="SMART" id="SM01097">
    <property type="entry name" value="CPSase_sm_chain"/>
    <property type="match status" value="1"/>
</dbReference>
<evidence type="ECO:0000256" key="2">
    <source>
        <dbReference type="ARBA" id="ARBA00005077"/>
    </source>
</evidence>
<dbReference type="HAMAP" id="MF_01209">
    <property type="entry name" value="CPSase_S_chain"/>
    <property type="match status" value="1"/>
</dbReference>
<feature type="region of interest" description="CPSase" evidence="11">
    <location>
        <begin position="1"/>
        <end position="187"/>
    </location>
</feature>
<feature type="binding site" evidence="11">
    <location>
        <position position="45"/>
    </location>
    <ligand>
        <name>L-glutamine</name>
        <dbReference type="ChEBI" id="CHEBI:58359"/>
    </ligand>
</feature>
<evidence type="ECO:0000259" key="12">
    <source>
        <dbReference type="SMART" id="SM01097"/>
    </source>
</evidence>
<dbReference type="InterPro" id="IPR017926">
    <property type="entry name" value="GATASE"/>
</dbReference>
<dbReference type="PANTHER" id="PTHR43418">
    <property type="entry name" value="MULTIFUNCTIONAL TRYPTOPHAN BIOSYNTHESIS PROTEIN-RELATED"/>
    <property type="match status" value="1"/>
</dbReference>
<dbReference type="Gene3D" id="3.40.50.880">
    <property type="match status" value="1"/>
</dbReference>
<feature type="binding site" evidence="11">
    <location>
        <position position="238"/>
    </location>
    <ligand>
        <name>L-glutamine</name>
        <dbReference type="ChEBI" id="CHEBI:58359"/>
    </ligand>
</feature>
<evidence type="ECO:0000256" key="10">
    <source>
        <dbReference type="ARBA" id="ARBA00049285"/>
    </source>
</evidence>
<proteinExistence type="inferred from homology"/>
<dbReference type="Pfam" id="PF00988">
    <property type="entry name" value="CPSase_sm_chain"/>
    <property type="match status" value="1"/>
</dbReference>
<dbReference type="UniPathway" id="UPA00070">
    <property type="reaction ID" value="UER00115"/>
</dbReference>
<dbReference type="GO" id="GO:0004088">
    <property type="term" value="F:carbamoyl-phosphate synthase (glutamine-hydrolyzing) activity"/>
    <property type="evidence" value="ECO:0007669"/>
    <property type="project" value="UniProtKB-UniRule"/>
</dbReference>
<dbReference type="Proteomes" id="UP000179157">
    <property type="component" value="Unassembled WGS sequence"/>
</dbReference>
<comment type="pathway">
    <text evidence="1 11">Pyrimidine metabolism; UMP biosynthesis via de novo pathway; (S)-dihydroorotate from bicarbonate: step 1/3.</text>
</comment>
<dbReference type="PRINTS" id="PR00096">
    <property type="entry name" value="GATASE"/>
</dbReference>
<reference evidence="13 14" key="1">
    <citation type="journal article" date="2016" name="Nat. Commun.">
        <title>Thousands of microbial genomes shed light on interconnected biogeochemical processes in an aquifer system.</title>
        <authorList>
            <person name="Anantharaman K."/>
            <person name="Brown C.T."/>
            <person name="Hug L.A."/>
            <person name="Sharon I."/>
            <person name="Castelle C.J."/>
            <person name="Probst A.J."/>
            <person name="Thomas B.C."/>
            <person name="Singh A."/>
            <person name="Wilkins M.J."/>
            <person name="Karaoz U."/>
            <person name="Brodie E.L."/>
            <person name="Williams K.H."/>
            <person name="Hubbard S.S."/>
            <person name="Banfield J.F."/>
        </authorList>
    </citation>
    <scope>NUCLEOTIDE SEQUENCE [LARGE SCALE GENOMIC DNA]</scope>
    <source>
        <strain evidence="14">RBG_16_55_9</strain>
    </source>
</reference>
<feature type="binding site" evidence="11">
    <location>
        <position position="265"/>
    </location>
    <ligand>
        <name>L-glutamine</name>
        <dbReference type="ChEBI" id="CHEBI:58359"/>
    </ligand>
</feature>
<dbReference type="EMBL" id="MFGX01000118">
    <property type="protein sequence ID" value="OGF53108.1"/>
    <property type="molecule type" value="Genomic_DNA"/>
</dbReference>
<evidence type="ECO:0000256" key="5">
    <source>
        <dbReference type="ARBA" id="ARBA00022741"/>
    </source>
</evidence>
<feature type="active site" evidence="11">
    <location>
        <position position="346"/>
    </location>
</feature>
<evidence type="ECO:0000256" key="4">
    <source>
        <dbReference type="ARBA" id="ARBA00022598"/>
    </source>
</evidence>
<evidence type="ECO:0000256" key="6">
    <source>
        <dbReference type="ARBA" id="ARBA00022840"/>
    </source>
</evidence>
<dbReference type="GO" id="GO:0005524">
    <property type="term" value="F:ATP binding"/>
    <property type="evidence" value="ECO:0007669"/>
    <property type="project" value="UniProtKB-UniRule"/>
</dbReference>
<keyword evidence="6 11" id="KW-0067">ATP-binding</keyword>
<comment type="subunit">
    <text evidence="11">Composed of two chains; the small (or glutamine) chain promotes the hydrolysis of glutamine to ammonia, which is used by the large (or ammonia) chain to synthesize carbamoyl phosphate. Tetramer of heterodimers (alpha,beta)4.</text>
</comment>
<feature type="binding site" evidence="11">
    <location>
        <position position="236"/>
    </location>
    <ligand>
        <name>L-glutamine</name>
        <dbReference type="ChEBI" id="CHEBI:58359"/>
    </ligand>
</feature>
<feature type="active site" description="Nucleophile" evidence="11">
    <location>
        <position position="264"/>
    </location>
</feature>
<dbReference type="Gene3D" id="3.50.30.20">
    <property type="entry name" value="Carbamoyl-phosphate synthase small subunit, N-terminal domain"/>
    <property type="match status" value="1"/>
</dbReference>
<dbReference type="PANTHER" id="PTHR43418:SF7">
    <property type="entry name" value="CARBAMOYL-PHOSPHATE SYNTHASE SMALL CHAIN"/>
    <property type="match status" value="1"/>
</dbReference>
<feature type="binding site" evidence="11">
    <location>
        <position position="309"/>
    </location>
    <ligand>
        <name>L-glutamine</name>
        <dbReference type="ChEBI" id="CHEBI:58359"/>
    </ligand>
</feature>
<evidence type="ECO:0000256" key="1">
    <source>
        <dbReference type="ARBA" id="ARBA00004812"/>
    </source>
</evidence>
<dbReference type="NCBIfam" id="TIGR01368">
    <property type="entry name" value="CPSaseIIsmall"/>
    <property type="match status" value="1"/>
</dbReference>
<gene>
    <name evidence="11" type="primary">carA</name>
    <name evidence="13" type="ORF">A2Z21_05780</name>
</gene>
<dbReference type="InterPro" id="IPR006274">
    <property type="entry name" value="CarbamoylP_synth_ssu"/>
</dbReference>
<dbReference type="NCBIfam" id="NF009475">
    <property type="entry name" value="PRK12838.1"/>
    <property type="match status" value="1"/>
</dbReference>
<dbReference type="GO" id="GO:0006541">
    <property type="term" value="P:glutamine metabolic process"/>
    <property type="evidence" value="ECO:0007669"/>
    <property type="project" value="InterPro"/>
</dbReference>
<accession>A0A1F5UPK4</accession>
<feature type="binding site" evidence="11">
    <location>
        <position position="306"/>
    </location>
    <ligand>
        <name>L-glutamine</name>
        <dbReference type="ChEBI" id="CHEBI:58359"/>
    </ligand>
</feature>
<evidence type="ECO:0000256" key="8">
    <source>
        <dbReference type="ARBA" id="ARBA00022975"/>
    </source>
</evidence>
<dbReference type="InterPro" id="IPR029062">
    <property type="entry name" value="Class_I_gatase-like"/>
</dbReference>
<dbReference type="STRING" id="1817864.A2Z21_05780"/>
<evidence type="ECO:0000256" key="3">
    <source>
        <dbReference type="ARBA" id="ARBA00007800"/>
    </source>
</evidence>
<dbReference type="FunFam" id="3.50.30.20:FF:000001">
    <property type="entry name" value="Carbamoyl-phosphate synthase small chain"/>
    <property type="match status" value="1"/>
</dbReference>
<dbReference type="GO" id="GO:0006207">
    <property type="term" value="P:'de novo' pyrimidine nucleobase biosynthetic process"/>
    <property type="evidence" value="ECO:0007669"/>
    <property type="project" value="InterPro"/>
</dbReference>
<feature type="domain" description="Carbamoyl-phosphate synthase small subunit N-terminal" evidence="12">
    <location>
        <begin position="1"/>
        <end position="131"/>
    </location>
</feature>
<evidence type="ECO:0000313" key="14">
    <source>
        <dbReference type="Proteomes" id="UP000179157"/>
    </source>
</evidence>
<dbReference type="InterPro" id="IPR050472">
    <property type="entry name" value="Anth_synth/Amidotransfase"/>
</dbReference>
<dbReference type="UniPathway" id="UPA00068">
    <property type="reaction ID" value="UER00171"/>
</dbReference>
<comment type="catalytic activity">
    <reaction evidence="9 11">
        <text>hydrogencarbonate + L-glutamine + 2 ATP + H2O = carbamoyl phosphate + L-glutamate + 2 ADP + phosphate + 2 H(+)</text>
        <dbReference type="Rhea" id="RHEA:18633"/>
        <dbReference type="ChEBI" id="CHEBI:15377"/>
        <dbReference type="ChEBI" id="CHEBI:15378"/>
        <dbReference type="ChEBI" id="CHEBI:17544"/>
        <dbReference type="ChEBI" id="CHEBI:29985"/>
        <dbReference type="ChEBI" id="CHEBI:30616"/>
        <dbReference type="ChEBI" id="CHEBI:43474"/>
        <dbReference type="ChEBI" id="CHEBI:58228"/>
        <dbReference type="ChEBI" id="CHEBI:58359"/>
        <dbReference type="ChEBI" id="CHEBI:456216"/>
        <dbReference type="EC" id="6.3.5.5"/>
    </reaction>
</comment>
<dbReference type="PRINTS" id="PR00097">
    <property type="entry name" value="ANTSNTHASEII"/>
</dbReference>
<keyword evidence="11" id="KW-0028">Amino-acid biosynthesis</keyword>
<dbReference type="PROSITE" id="PS51273">
    <property type="entry name" value="GATASE_TYPE_1"/>
    <property type="match status" value="1"/>
</dbReference>
<dbReference type="Pfam" id="PF00117">
    <property type="entry name" value="GATase"/>
    <property type="match status" value="1"/>
</dbReference>
<comment type="catalytic activity">
    <reaction evidence="10 11">
        <text>L-glutamine + H2O = L-glutamate + NH4(+)</text>
        <dbReference type="Rhea" id="RHEA:15889"/>
        <dbReference type="ChEBI" id="CHEBI:15377"/>
        <dbReference type="ChEBI" id="CHEBI:28938"/>
        <dbReference type="ChEBI" id="CHEBI:29985"/>
        <dbReference type="ChEBI" id="CHEBI:58359"/>
    </reaction>
</comment>
<evidence type="ECO:0000313" key="13">
    <source>
        <dbReference type="EMBL" id="OGF53108.1"/>
    </source>
</evidence>
<evidence type="ECO:0000256" key="9">
    <source>
        <dbReference type="ARBA" id="ARBA00048816"/>
    </source>
</evidence>
<keyword evidence="4 11" id="KW-0436">Ligase</keyword>
<protein>
    <recommendedName>
        <fullName evidence="11">Carbamoyl phosphate synthase small chain</fullName>
        <ecNumber evidence="11">6.3.5.5</ecNumber>
    </recommendedName>
    <alternativeName>
        <fullName evidence="11">Carbamoyl phosphate synthetase glutamine chain</fullName>
    </alternativeName>
</protein>
<feature type="active site" evidence="11">
    <location>
        <position position="348"/>
    </location>
</feature>
<dbReference type="GO" id="GO:0044205">
    <property type="term" value="P:'de novo' UMP biosynthetic process"/>
    <property type="evidence" value="ECO:0007669"/>
    <property type="project" value="UniProtKB-UniRule"/>
</dbReference>
<dbReference type="InterPro" id="IPR036480">
    <property type="entry name" value="CarbP_synth_ssu_N_sf"/>
</dbReference>
<keyword evidence="8 11" id="KW-0665">Pyrimidine biosynthesis</keyword>
<feature type="binding site" evidence="11">
    <location>
        <position position="268"/>
    </location>
    <ligand>
        <name>L-glutamine</name>
        <dbReference type="ChEBI" id="CHEBI:58359"/>
    </ligand>
</feature>
<keyword evidence="7 11" id="KW-0315">Glutamine amidotransferase</keyword>
<dbReference type="InterPro" id="IPR002474">
    <property type="entry name" value="CarbamoylP_synth_ssu_N"/>
</dbReference>
<dbReference type="SUPFAM" id="SSF52021">
    <property type="entry name" value="Carbamoyl phosphate synthetase, small subunit N-terminal domain"/>
    <property type="match status" value="1"/>
</dbReference>
<dbReference type="EC" id="6.3.5.5" evidence="11"/>
<sequence length="368" mass="40828">MMALLALEDGKIFAGESFGARGTVCGEVVFNTCLTGYIEVLTDPSYKGQIVTMTYPHIGNYGVTLEDLESHQPHVTGFIVREYSKTYSNWRAQGSLEEFLKTHDIIGLSEIDTRALTLHIRQAGAMRACLTSEEAAPDELVERARAFASISEQDLVSQVTCSQVHAWDDASDPQWISSMHEQPPEDLHVVAYDFGIKHNILRCLHAHVRQVTVVPAQTTADQVCELKPDGIFLSNGPGDPERVSYAIQTIRKLIEKDIPIFGICLGHQLMGLALGAHSYKLKFGHRGGNQPVKNLETGKVEITTHNHGFALRDLPPELEITHINLNDDTIEGMRVKGTKSFSVQYHPEAAPGPHDSTHLFKHFVELMK</sequence>
<keyword evidence="5 11" id="KW-0547">Nucleotide-binding</keyword>
<dbReference type="CDD" id="cd01744">
    <property type="entry name" value="GATase1_CPSase"/>
    <property type="match status" value="1"/>
</dbReference>
<evidence type="ECO:0000256" key="7">
    <source>
        <dbReference type="ARBA" id="ARBA00022962"/>
    </source>
</evidence>
<feature type="binding site" evidence="11">
    <location>
        <position position="308"/>
    </location>
    <ligand>
        <name>L-glutamine</name>
        <dbReference type="ChEBI" id="CHEBI:58359"/>
    </ligand>
</feature>
<dbReference type="AlphaFoldDB" id="A0A1F5UPK4"/>
<keyword evidence="11" id="KW-0055">Arginine biosynthesis</keyword>
<dbReference type="InterPro" id="IPR035686">
    <property type="entry name" value="CPSase_GATase1"/>
</dbReference>
<dbReference type="PRINTS" id="PR00099">
    <property type="entry name" value="CPSGATASE"/>
</dbReference>
<organism evidence="13 14">
    <name type="scientific">Fraserbacteria sp. (strain RBG_16_55_9)</name>
    <dbReference type="NCBI Taxonomy" id="1817864"/>
    <lineage>
        <taxon>Bacteria</taxon>
        <taxon>Candidatus Fraseribacteriota</taxon>
    </lineage>
</organism>
<comment type="similarity">
    <text evidence="3 11">Belongs to the CarA family.</text>
</comment>
<comment type="pathway">
    <text evidence="2 11">Amino-acid biosynthesis; L-arginine biosynthesis; carbamoyl phosphate from bicarbonate: step 1/1.</text>
</comment>
<dbReference type="GO" id="GO:0006526">
    <property type="term" value="P:L-arginine biosynthetic process"/>
    <property type="evidence" value="ECO:0007669"/>
    <property type="project" value="UniProtKB-UniRule"/>
</dbReference>
<comment type="caution">
    <text evidence="13">The sequence shown here is derived from an EMBL/GenBank/DDBJ whole genome shotgun (WGS) entry which is preliminary data.</text>
</comment>
<evidence type="ECO:0000256" key="11">
    <source>
        <dbReference type="HAMAP-Rule" id="MF_01209"/>
    </source>
</evidence>